<keyword evidence="2" id="KW-0813">Transport</keyword>
<feature type="transmembrane region" description="Helical" evidence="10">
    <location>
        <begin position="319"/>
        <end position="347"/>
    </location>
</feature>
<evidence type="ECO:0000259" key="11">
    <source>
        <dbReference type="Pfam" id="PF00999"/>
    </source>
</evidence>
<name>A0ABT3QUK7_9HYPH</name>
<evidence type="ECO:0000256" key="2">
    <source>
        <dbReference type="ARBA" id="ARBA00022448"/>
    </source>
</evidence>
<dbReference type="Proteomes" id="UP001301216">
    <property type="component" value="Unassembled WGS sequence"/>
</dbReference>
<evidence type="ECO:0000256" key="9">
    <source>
        <dbReference type="ARBA" id="ARBA00023201"/>
    </source>
</evidence>
<reference evidence="12 13" key="1">
    <citation type="submission" date="2022-11" db="EMBL/GenBank/DDBJ databases">
        <title>Brucella sp. YY2X, whole genome shotgun sequencing project.</title>
        <authorList>
            <person name="Yang Y."/>
        </authorList>
    </citation>
    <scope>NUCLEOTIDE SEQUENCE [LARGE SCALE GENOMIC DNA]</scope>
    <source>
        <strain evidence="12 13">YY2X</strain>
    </source>
</reference>
<evidence type="ECO:0000313" key="13">
    <source>
        <dbReference type="Proteomes" id="UP001301216"/>
    </source>
</evidence>
<keyword evidence="5 10" id="KW-1133">Transmembrane helix</keyword>
<keyword evidence="8 10" id="KW-0472">Membrane</keyword>
<keyword evidence="7" id="KW-0406">Ion transport</keyword>
<accession>A0ABT3QUK7</accession>
<evidence type="ECO:0000256" key="3">
    <source>
        <dbReference type="ARBA" id="ARBA00022475"/>
    </source>
</evidence>
<dbReference type="PANTHER" id="PTHR10110">
    <property type="entry name" value="SODIUM/HYDROGEN EXCHANGER"/>
    <property type="match status" value="1"/>
</dbReference>
<dbReference type="InterPro" id="IPR018422">
    <property type="entry name" value="Cation/H_exchanger_CPA1"/>
</dbReference>
<evidence type="ECO:0000256" key="8">
    <source>
        <dbReference type="ARBA" id="ARBA00023136"/>
    </source>
</evidence>
<evidence type="ECO:0000256" key="4">
    <source>
        <dbReference type="ARBA" id="ARBA00022692"/>
    </source>
</evidence>
<feature type="domain" description="Cation/H+ exchanger transmembrane" evidence="11">
    <location>
        <begin position="14"/>
        <end position="416"/>
    </location>
</feature>
<keyword evidence="4 10" id="KW-0812">Transmembrane</keyword>
<feature type="transmembrane region" description="Helical" evidence="10">
    <location>
        <begin position="359"/>
        <end position="379"/>
    </location>
</feature>
<dbReference type="Pfam" id="PF00999">
    <property type="entry name" value="Na_H_Exchanger"/>
    <property type="match status" value="1"/>
</dbReference>
<feature type="transmembrane region" description="Helical" evidence="10">
    <location>
        <begin position="33"/>
        <end position="53"/>
    </location>
</feature>
<evidence type="ECO:0000256" key="1">
    <source>
        <dbReference type="ARBA" id="ARBA00004651"/>
    </source>
</evidence>
<feature type="transmembrane region" description="Helical" evidence="10">
    <location>
        <begin position="198"/>
        <end position="217"/>
    </location>
</feature>
<sequence length="701" mass="75276">MSLVANGLFMAGFLLAVIAAIQVVAARGWLPESSLLAIVGLFVGASYATLTRIVPDIGSSLDMIVRPDLPAEAYLWIFLPPLLFQAALTADVRSMAPDAAPILLLAIVAVFVATGLIGWSLAEVSGQSLALCLLLGAIVATTDPSAVISIFRNLGVPARLNRLVEGESLLNDAAAIAIVGVLITAINGDPTNVGPVTVGRMLAFGFGGGVVFGYLVGRMVVMALPLLDRLPVAAATLTLAVPYPLYIASDQLLHASGVVAVVTAGLVIGAFGPTRLHPRNWQHLHLIWSQVAVLAGAIVFFLAAVQVPELLSGMGWRDVLFLTVIVIAALVARAVVMFAMFPLLALAKMARPVDRGYKVAIVWGGLRGAVTLVLALGLAQNEALPVADRQFIAALAAAFVLVSLFVNGLTLRWLIERLGLTALSPQQQTFQRQAVLLSAAEVDSAIGDLAADFQLPADVATSVKQEYLREMSADTPAGPVTIEETLTERERLSIGLVTLATREHAIIPEYGSGVVSARNLDAMMRNTSLMIDAAREDGRAGYNRAARGILAPTLSYKIANWLAERYNMLNLLARPLADRFELMICRRTVLERLLVYNDSSLRSFVGDRMAEVLDGILRGRLEAVDLVLEGLRIRFPGHTRLLERRLLLLFALRKGTGIIEKMKTESVLSAEVASRLGTNLRMAWEANIRRPVPPERERDVS</sequence>
<feature type="transmembrane region" description="Helical" evidence="10">
    <location>
        <begin position="252"/>
        <end position="272"/>
    </location>
</feature>
<feature type="transmembrane region" description="Helical" evidence="10">
    <location>
        <begin position="284"/>
        <end position="307"/>
    </location>
</feature>
<keyword evidence="3" id="KW-1003">Cell membrane</keyword>
<evidence type="ECO:0000256" key="10">
    <source>
        <dbReference type="SAM" id="Phobius"/>
    </source>
</evidence>
<keyword evidence="6" id="KW-0915">Sodium</keyword>
<dbReference type="EMBL" id="JAPHAV010000025">
    <property type="protein sequence ID" value="MCX2699308.1"/>
    <property type="molecule type" value="Genomic_DNA"/>
</dbReference>
<feature type="transmembrane region" description="Helical" evidence="10">
    <location>
        <begin position="102"/>
        <end position="122"/>
    </location>
</feature>
<evidence type="ECO:0000256" key="6">
    <source>
        <dbReference type="ARBA" id="ARBA00023053"/>
    </source>
</evidence>
<keyword evidence="9" id="KW-0739">Sodium transport</keyword>
<gene>
    <name evidence="12" type="ORF">OPR82_21630</name>
</gene>
<dbReference type="InterPro" id="IPR006153">
    <property type="entry name" value="Cation/H_exchanger_TM"/>
</dbReference>
<comment type="subcellular location">
    <subcellularLocation>
        <location evidence="1">Cell membrane</location>
        <topology evidence="1">Multi-pass membrane protein</topology>
    </subcellularLocation>
</comment>
<organism evidence="12 13">
    <name type="scientific">Ochrobactrum chromiisoli</name>
    <dbReference type="NCBI Taxonomy" id="2993941"/>
    <lineage>
        <taxon>Bacteria</taxon>
        <taxon>Pseudomonadati</taxon>
        <taxon>Pseudomonadota</taxon>
        <taxon>Alphaproteobacteria</taxon>
        <taxon>Hyphomicrobiales</taxon>
        <taxon>Brucellaceae</taxon>
        <taxon>Brucella/Ochrobactrum group</taxon>
        <taxon>Ochrobactrum</taxon>
    </lineage>
</organism>
<feature type="transmembrane region" description="Helical" evidence="10">
    <location>
        <begin position="6"/>
        <end position="26"/>
    </location>
</feature>
<feature type="transmembrane region" description="Helical" evidence="10">
    <location>
        <begin position="169"/>
        <end position="186"/>
    </location>
</feature>
<dbReference type="PANTHER" id="PTHR10110:SF86">
    <property type="entry name" value="SODIUM_HYDROGEN EXCHANGER 7"/>
    <property type="match status" value="1"/>
</dbReference>
<feature type="transmembrane region" description="Helical" evidence="10">
    <location>
        <begin position="128"/>
        <end position="148"/>
    </location>
</feature>
<evidence type="ECO:0000256" key="5">
    <source>
        <dbReference type="ARBA" id="ARBA00022989"/>
    </source>
</evidence>
<dbReference type="Gene3D" id="6.10.140.1330">
    <property type="match status" value="1"/>
</dbReference>
<evidence type="ECO:0000256" key="7">
    <source>
        <dbReference type="ARBA" id="ARBA00023065"/>
    </source>
</evidence>
<protein>
    <submittedName>
        <fullName evidence="12">Sodium:proton antiporter</fullName>
    </submittedName>
</protein>
<proteinExistence type="predicted"/>
<comment type="caution">
    <text evidence="12">The sequence shown here is derived from an EMBL/GenBank/DDBJ whole genome shotgun (WGS) entry which is preliminary data.</text>
</comment>
<keyword evidence="13" id="KW-1185">Reference proteome</keyword>
<evidence type="ECO:0000313" key="12">
    <source>
        <dbReference type="EMBL" id="MCX2699308.1"/>
    </source>
</evidence>
<feature type="transmembrane region" description="Helical" evidence="10">
    <location>
        <begin position="391"/>
        <end position="415"/>
    </location>
</feature>
<feature type="transmembrane region" description="Helical" evidence="10">
    <location>
        <begin position="229"/>
        <end position="246"/>
    </location>
</feature>